<reference evidence="2" key="1">
    <citation type="submission" date="2016-04" db="EMBL/GenBank/DDBJ databases">
        <authorList>
            <person name="Evans L.H."/>
            <person name="Alamgir A."/>
            <person name="Owens N."/>
            <person name="Weber N.D."/>
            <person name="Virtaneva K."/>
            <person name="Barbian K."/>
            <person name="Babar A."/>
            <person name="Rosenke K."/>
        </authorList>
    </citation>
    <scope>NUCLEOTIDE SEQUENCE</scope>
    <source>
        <strain evidence="2">92-3</strain>
    </source>
</reference>
<accession>A0A212IC84</accession>
<name>A0A212IC84_9ENTR</name>
<evidence type="ECO:0000313" key="2">
    <source>
        <dbReference type="EMBL" id="SBV64239.1"/>
    </source>
</evidence>
<dbReference type="EMBL" id="FLUB01000016">
    <property type="protein sequence ID" value="SBV64239.1"/>
    <property type="molecule type" value="Genomic_DNA"/>
</dbReference>
<dbReference type="RefSeq" id="WP_008322878.1">
    <property type="nucleotide sequence ID" value="NZ_LT598670.1"/>
</dbReference>
<dbReference type="AlphaFoldDB" id="A0A212IC84"/>
<protein>
    <submittedName>
        <fullName evidence="2">Uncharacterized protein</fullName>
    </submittedName>
</protein>
<keyword evidence="1" id="KW-0812">Transmembrane</keyword>
<keyword evidence="1" id="KW-1133">Transmembrane helix</keyword>
<evidence type="ECO:0000256" key="1">
    <source>
        <dbReference type="SAM" id="Phobius"/>
    </source>
</evidence>
<feature type="transmembrane region" description="Helical" evidence="1">
    <location>
        <begin position="15"/>
        <end position="46"/>
    </location>
</feature>
<proteinExistence type="predicted"/>
<keyword evidence="1" id="KW-0472">Membrane</keyword>
<sequence length="58" mass="6559">MPKETNLNKDLRCHFAVLLVIAICVPNIIPLFLGVTGIVILPVFIIEMIDAIKEHYQK</sequence>
<gene>
    <name evidence="2" type="ORF">KM92CIT3_40338</name>
</gene>
<organism evidence="2">
    <name type="scientific">uncultured Citrobacter sp</name>
    <dbReference type="NCBI Taxonomy" id="200446"/>
    <lineage>
        <taxon>Bacteria</taxon>
        <taxon>Pseudomonadati</taxon>
        <taxon>Pseudomonadota</taxon>
        <taxon>Gammaproteobacteria</taxon>
        <taxon>Enterobacterales</taxon>
        <taxon>Enterobacteriaceae</taxon>
        <taxon>Citrobacter</taxon>
        <taxon>environmental samples</taxon>
    </lineage>
</organism>